<dbReference type="Proteomes" id="UP001420932">
    <property type="component" value="Unassembled WGS sequence"/>
</dbReference>
<protein>
    <submittedName>
        <fullName evidence="1">Uncharacterized protein</fullName>
    </submittedName>
</protein>
<dbReference type="AlphaFoldDB" id="A0AAP0JX40"/>
<gene>
    <name evidence="1" type="ORF">Syun_011216</name>
</gene>
<dbReference type="PANTHER" id="PTHR45987:SF11">
    <property type="entry name" value="OS07G0626100 PROTEIN"/>
    <property type="match status" value="1"/>
</dbReference>
<name>A0AAP0JX40_9MAGN</name>
<keyword evidence="2" id="KW-1185">Reference proteome</keyword>
<evidence type="ECO:0000313" key="2">
    <source>
        <dbReference type="Proteomes" id="UP001420932"/>
    </source>
</evidence>
<dbReference type="InterPro" id="IPR000206">
    <property type="entry name" value="Ribosomal_bL12"/>
</dbReference>
<dbReference type="GO" id="GO:0005840">
    <property type="term" value="C:ribosome"/>
    <property type="evidence" value="ECO:0007669"/>
    <property type="project" value="InterPro"/>
</dbReference>
<dbReference type="GO" id="GO:0003735">
    <property type="term" value="F:structural constituent of ribosome"/>
    <property type="evidence" value="ECO:0007669"/>
    <property type="project" value="InterPro"/>
</dbReference>
<sequence length="115" mass="13044">MYMYIFPSSSSNKLAWRANQRYRSQQPPKRAPKLDRIATELLDLTKLERHDYAILFRLKMDSNNYGLAISGLDSSGSFHKAGHLGGHESKVAEKTAFDSKLEKFDAAAKIKIIKL</sequence>
<dbReference type="GO" id="GO:0003729">
    <property type="term" value="F:mRNA binding"/>
    <property type="evidence" value="ECO:0007669"/>
    <property type="project" value="TreeGrafter"/>
</dbReference>
<reference evidence="1 2" key="1">
    <citation type="submission" date="2024-01" db="EMBL/GenBank/DDBJ databases">
        <title>Genome assemblies of Stephania.</title>
        <authorList>
            <person name="Yang L."/>
        </authorList>
    </citation>
    <scope>NUCLEOTIDE SEQUENCE [LARGE SCALE GENOMIC DNA]</scope>
    <source>
        <strain evidence="1">YNDBR</strain>
        <tissue evidence="1">Leaf</tissue>
    </source>
</reference>
<evidence type="ECO:0000313" key="1">
    <source>
        <dbReference type="EMBL" id="KAK9141816.1"/>
    </source>
</evidence>
<accession>A0AAP0JX40</accession>
<dbReference type="PANTHER" id="PTHR45987">
    <property type="entry name" value="39S RIBOSOMAL PROTEIN L12"/>
    <property type="match status" value="1"/>
</dbReference>
<proteinExistence type="predicted"/>
<dbReference type="GO" id="GO:0006412">
    <property type="term" value="P:translation"/>
    <property type="evidence" value="ECO:0007669"/>
    <property type="project" value="InterPro"/>
</dbReference>
<comment type="caution">
    <text evidence="1">The sequence shown here is derived from an EMBL/GenBank/DDBJ whole genome shotgun (WGS) entry which is preliminary data.</text>
</comment>
<organism evidence="1 2">
    <name type="scientific">Stephania yunnanensis</name>
    <dbReference type="NCBI Taxonomy" id="152371"/>
    <lineage>
        <taxon>Eukaryota</taxon>
        <taxon>Viridiplantae</taxon>
        <taxon>Streptophyta</taxon>
        <taxon>Embryophyta</taxon>
        <taxon>Tracheophyta</taxon>
        <taxon>Spermatophyta</taxon>
        <taxon>Magnoliopsida</taxon>
        <taxon>Ranunculales</taxon>
        <taxon>Menispermaceae</taxon>
        <taxon>Menispermoideae</taxon>
        <taxon>Cissampelideae</taxon>
        <taxon>Stephania</taxon>
    </lineage>
</organism>
<dbReference type="EMBL" id="JBBNAF010000005">
    <property type="protein sequence ID" value="KAK9141816.1"/>
    <property type="molecule type" value="Genomic_DNA"/>
</dbReference>